<dbReference type="Proteomes" id="UP000063308">
    <property type="component" value="Chromosome"/>
</dbReference>
<protein>
    <submittedName>
        <fullName evidence="2">Uncharacterized protein</fullName>
    </submittedName>
</protein>
<dbReference type="AlphaFoldDB" id="A0A0E4BNZ7"/>
<accession>A0A0E4BNZ7</accession>
<evidence type="ECO:0000313" key="2">
    <source>
        <dbReference type="EMBL" id="BAR56523.1"/>
    </source>
</evidence>
<gene>
    <name evidence="2" type="ORF">NK6_3346</name>
</gene>
<feature type="region of interest" description="Disordered" evidence="1">
    <location>
        <begin position="1"/>
        <end position="20"/>
    </location>
</feature>
<organism evidence="2 3">
    <name type="scientific">Bradyrhizobium diazoefficiens</name>
    <dbReference type="NCBI Taxonomy" id="1355477"/>
    <lineage>
        <taxon>Bacteria</taxon>
        <taxon>Pseudomonadati</taxon>
        <taxon>Pseudomonadota</taxon>
        <taxon>Alphaproteobacteria</taxon>
        <taxon>Hyphomicrobiales</taxon>
        <taxon>Nitrobacteraceae</taxon>
        <taxon>Bradyrhizobium</taxon>
    </lineage>
</organism>
<name>A0A0E4BNZ7_9BRAD</name>
<reference evidence="2 3" key="1">
    <citation type="submission" date="2014-11" db="EMBL/GenBank/DDBJ databases">
        <title>Symbiosis island explosion on the genome of extra-slow-growing strains of soybean bradyrhizobia with massive insertion sequences.</title>
        <authorList>
            <person name="Iida T."/>
            <person name="Minamisawa K."/>
        </authorList>
    </citation>
    <scope>NUCLEOTIDE SEQUENCE [LARGE SCALE GENOMIC DNA]</scope>
    <source>
        <strain evidence="2 3">NK6</strain>
    </source>
</reference>
<proteinExistence type="predicted"/>
<evidence type="ECO:0000256" key="1">
    <source>
        <dbReference type="SAM" id="MobiDB-lite"/>
    </source>
</evidence>
<dbReference type="EMBL" id="AP014685">
    <property type="protein sequence ID" value="BAR56523.1"/>
    <property type="molecule type" value="Genomic_DNA"/>
</dbReference>
<evidence type="ECO:0000313" key="3">
    <source>
        <dbReference type="Proteomes" id="UP000063308"/>
    </source>
</evidence>
<sequence>MPTFAASLPRNERAPEMSNMMRDSQIMAQIKDENLGYMSDMALELAQMADDSGLTTLAYLFRMAALEASTANSVLAEPDDLPRQMTSH</sequence>